<evidence type="ECO:0000313" key="2">
    <source>
        <dbReference type="Proteomes" id="UP000008493"/>
    </source>
</evidence>
<dbReference type="InParanoid" id="K5XLK7"/>
<organism evidence="1 2">
    <name type="scientific">Agaricus bisporus var. burnettii (strain JB137-S8 / ATCC MYA-4627 / FGSC 10392)</name>
    <name type="common">White button mushroom</name>
    <dbReference type="NCBI Taxonomy" id="597362"/>
    <lineage>
        <taxon>Eukaryota</taxon>
        <taxon>Fungi</taxon>
        <taxon>Dikarya</taxon>
        <taxon>Basidiomycota</taxon>
        <taxon>Agaricomycotina</taxon>
        <taxon>Agaricomycetes</taxon>
        <taxon>Agaricomycetidae</taxon>
        <taxon>Agaricales</taxon>
        <taxon>Agaricineae</taxon>
        <taxon>Agaricaceae</taxon>
        <taxon>Agaricus</taxon>
    </lineage>
</organism>
<protein>
    <submittedName>
        <fullName evidence="1">Uncharacterized protein</fullName>
    </submittedName>
</protein>
<name>K5XLK7_AGABU</name>
<dbReference type="OMA" id="YCIGMAI"/>
<dbReference type="HOGENOM" id="CLU_000288_6_10_1"/>
<accession>K5XLK7</accession>
<proteinExistence type="predicted"/>
<dbReference type="SUPFAM" id="SSF52540">
    <property type="entry name" value="P-loop containing nucleoside triphosphate hydrolases"/>
    <property type="match status" value="1"/>
</dbReference>
<dbReference type="KEGG" id="abp:AGABI1DRAFT104231"/>
<dbReference type="OrthoDB" id="5967843at2759"/>
<dbReference type="AlphaFoldDB" id="K5XLK7"/>
<dbReference type="RefSeq" id="XP_007325925.1">
    <property type="nucleotide sequence ID" value="XM_007325863.1"/>
</dbReference>
<keyword evidence="2" id="KW-1185">Reference proteome</keyword>
<dbReference type="GeneID" id="18821967"/>
<dbReference type="eggNOG" id="ENOG502QV5H">
    <property type="taxonomic scope" value="Eukaryota"/>
</dbReference>
<reference evidence="2" key="1">
    <citation type="journal article" date="2012" name="Proc. Natl. Acad. Sci. U.S.A.">
        <title>Genome sequence of the button mushroom Agaricus bisporus reveals mechanisms governing adaptation to a humic-rich ecological niche.</title>
        <authorList>
            <person name="Morin E."/>
            <person name="Kohler A."/>
            <person name="Baker A.R."/>
            <person name="Foulongne-Oriol M."/>
            <person name="Lombard V."/>
            <person name="Nagy L.G."/>
            <person name="Ohm R.A."/>
            <person name="Patyshakuliyeva A."/>
            <person name="Brun A."/>
            <person name="Aerts A.L."/>
            <person name="Bailey A.M."/>
            <person name="Billette C."/>
            <person name="Coutinho P.M."/>
            <person name="Deakin G."/>
            <person name="Doddapaneni H."/>
            <person name="Floudas D."/>
            <person name="Grimwood J."/>
            <person name="Hilden K."/>
            <person name="Kuees U."/>
            <person name="LaButti K.M."/>
            <person name="Lapidus A."/>
            <person name="Lindquist E.A."/>
            <person name="Lucas S.M."/>
            <person name="Murat C."/>
            <person name="Riley R.W."/>
            <person name="Salamov A.A."/>
            <person name="Schmutz J."/>
            <person name="Subramanian V."/>
            <person name="Woesten H.A.B."/>
            <person name="Xu J."/>
            <person name="Eastwood D.C."/>
            <person name="Foster G.D."/>
            <person name="Sonnenberg A.S."/>
            <person name="Cullen D."/>
            <person name="de Vries R.P."/>
            <person name="Lundell T."/>
            <person name="Hibbett D.S."/>
            <person name="Henrissat B."/>
            <person name="Burton K.S."/>
            <person name="Kerrigan R.W."/>
            <person name="Challen M.P."/>
            <person name="Grigoriev I.V."/>
            <person name="Martin F."/>
        </authorList>
    </citation>
    <scope>NUCLEOTIDE SEQUENCE [LARGE SCALE GENOMIC DNA]</scope>
    <source>
        <strain evidence="2">JB137-S8 / ATCC MYA-4627 / FGSC 10392</strain>
    </source>
</reference>
<dbReference type="Gene3D" id="3.40.50.300">
    <property type="entry name" value="P-loop containing nucleotide triphosphate hydrolases"/>
    <property type="match status" value="1"/>
</dbReference>
<evidence type="ECO:0000313" key="1">
    <source>
        <dbReference type="EMBL" id="EKM84307.1"/>
    </source>
</evidence>
<gene>
    <name evidence="1" type="ORF">AGABI1DRAFT_104231</name>
</gene>
<dbReference type="EMBL" id="JH971385">
    <property type="protein sequence ID" value="EKM84307.1"/>
    <property type="molecule type" value="Genomic_DNA"/>
</dbReference>
<dbReference type="InterPro" id="IPR027417">
    <property type="entry name" value="P-loop_NTPase"/>
</dbReference>
<sequence>MLKGKFTKAGMKRKAPNLSQLNTPPSIASEIFTPPKCHPGTRIKINELIVAWFYDEIKQEMIIWISGPAGVGKSAIVQTFAEALALTKCLGASVFFSRPNGVSELLAFDPEIVNKSMEEQFKAFIVKPIVEKKIGVGGKTWGVLLDGLDELDERGRQQEIIRLITTFVHDHPKLPLVWLISSRPEPHITNTFKQQRLMCSFKEECVPINSPEASRQFSAYHRRGWPEENKIVRLAHAASGLFVFGDVAIRFVGDPNYADPITRLDDVLSVVDGCRVSSSDDQPFALLDALYIRILTRIPSKMWPTTQRVLGAIAARNLLPGIDCVKGLSVVLGLPLSKVYASMNDLYSLLDIPPLANVYDRTFRFHHASFVDFLRDATRSKKFHTSEENAGRDLMESSVRIWLDFKRSSTPGPRSGYVDQWSEYASQFHSVGNQSADALRIFYSSFFGQMHRSLLGSLEERWSTVQREESEHHSNESLGLLCEIDAGTTHREELTSRGVVREIQLKWLHFESLEEPNQYHKYCIGMAIDDVFPRATWTPESFDEYTSYFKYSQQRYPRLQVLICGPSGSRFAMFVSKITKVQI</sequence>
<dbReference type="Proteomes" id="UP000008493">
    <property type="component" value="Unassembled WGS sequence"/>
</dbReference>